<dbReference type="InterPro" id="IPR017900">
    <property type="entry name" value="4Fe4S_Fe_S_CS"/>
</dbReference>
<dbReference type="PROSITE" id="PS00198">
    <property type="entry name" value="4FE4S_FER_1"/>
    <property type="match status" value="1"/>
</dbReference>
<dbReference type="AlphaFoldDB" id="A0A562KDF1"/>
<evidence type="ECO:0000256" key="7">
    <source>
        <dbReference type="ARBA" id="ARBA00023014"/>
    </source>
</evidence>
<evidence type="ECO:0000313" key="10">
    <source>
        <dbReference type="Proteomes" id="UP000317176"/>
    </source>
</evidence>
<evidence type="ECO:0000256" key="1">
    <source>
        <dbReference type="ARBA" id="ARBA00001966"/>
    </source>
</evidence>
<keyword evidence="7" id="KW-0411">Iron-sulfur</keyword>
<keyword evidence="4" id="KW-0479">Metal-binding</keyword>
<sequence>MCSAACPRVGLEIGSLRRKEEYVPFKIIASQCTSCSACEPLCPNVAISEKGGNFVIEAAKCSECVGHFDEPQCAAACPVDNTCVVDRALPRYQAPV</sequence>
<dbReference type="FunFam" id="3.30.70.20:FF:000045">
    <property type="entry name" value="Ferredoxin, 4Fe-4S"/>
    <property type="match status" value="1"/>
</dbReference>
<dbReference type="Gene3D" id="3.30.70.20">
    <property type="match status" value="1"/>
</dbReference>
<name>A0A562KDF1_9BRAD</name>
<proteinExistence type="predicted"/>
<evidence type="ECO:0000313" key="9">
    <source>
        <dbReference type="EMBL" id="TWH93440.1"/>
    </source>
</evidence>
<evidence type="ECO:0000256" key="4">
    <source>
        <dbReference type="ARBA" id="ARBA00022723"/>
    </source>
</evidence>
<evidence type="ECO:0000256" key="6">
    <source>
        <dbReference type="ARBA" id="ARBA00023004"/>
    </source>
</evidence>
<dbReference type="PROSITE" id="PS51379">
    <property type="entry name" value="4FE4S_FER_2"/>
    <property type="match status" value="1"/>
</dbReference>
<protein>
    <submittedName>
        <fullName evidence="9">4Fe-4S binding protein</fullName>
    </submittedName>
</protein>
<feature type="domain" description="4Fe-4S ferredoxin-type" evidence="8">
    <location>
        <begin position="23"/>
        <end position="52"/>
    </location>
</feature>
<dbReference type="SUPFAM" id="SSF54862">
    <property type="entry name" value="4Fe-4S ferredoxins"/>
    <property type="match status" value="1"/>
</dbReference>
<keyword evidence="5" id="KW-0249">Electron transport</keyword>
<comment type="caution">
    <text evidence="9">The sequence shown here is derived from an EMBL/GenBank/DDBJ whole genome shotgun (WGS) entry which is preliminary data.</text>
</comment>
<dbReference type="InterPro" id="IPR017896">
    <property type="entry name" value="4Fe4S_Fe-S-bd"/>
</dbReference>
<comment type="cofactor">
    <cofactor evidence="1">
        <name>[4Fe-4S] cluster</name>
        <dbReference type="ChEBI" id="CHEBI:49883"/>
    </cofactor>
</comment>
<keyword evidence="6" id="KW-0408">Iron</keyword>
<reference evidence="9 10" key="1">
    <citation type="journal article" date="2015" name="Stand. Genomic Sci.">
        <title>Genomic Encyclopedia of Bacterial and Archaeal Type Strains, Phase III: the genomes of soil and plant-associated and newly described type strains.</title>
        <authorList>
            <person name="Whitman W.B."/>
            <person name="Woyke T."/>
            <person name="Klenk H.P."/>
            <person name="Zhou Y."/>
            <person name="Lilburn T.G."/>
            <person name="Beck B.J."/>
            <person name="De Vos P."/>
            <person name="Vandamme P."/>
            <person name="Eisen J.A."/>
            <person name="Garrity G."/>
            <person name="Hugenholtz P."/>
            <person name="Kyrpides N.C."/>
        </authorList>
    </citation>
    <scope>NUCLEOTIDE SEQUENCE [LARGE SCALE GENOMIC DNA]</scope>
    <source>
        <strain evidence="9 10">CGMCC 1.10947</strain>
    </source>
</reference>
<keyword evidence="3" id="KW-0004">4Fe-4S</keyword>
<dbReference type="Pfam" id="PF00037">
    <property type="entry name" value="Fer4"/>
    <property type="match status" value="1"/>
</dbReference>
<keyword evidence="2" id="KW-0813">Transport</keyword>
<keyword evidence="10" id="KW-1185">Reference proteome</keyword>
<dbReference type="GO" id="GO:0051539">
    <property type="term" value="F:4 iron, 4 sulfur cluster binding"/>
    <property type="evidence" value="ECO:0007669"/>
    <property type="project" value="UniProtKB-KW"/>
</dbReference>
<accession>A0A562KDF1</accession>
<organism evidence="9 10">
    <name type="scientific">Bradyrhizobium daqingense</name>
    <dbReference type="NCBI Taxonomy" id="993502"/>
    <lineage>
        <taxon>Bacteria</taxon>
        <taxon>Pseudomonadati</taxon>
        <taxon>Pseudomonadota</taxon>
        <taxon>Alphaproteobacteria</taxon>
        <taxon>Hyphomicrobiales</taxon>
        <taxon>Nitrobacteraceae</taxon>
        <taxon>Bradyrhizobium</taxon>
    </lineage>
</organism>
<evidence type="ECO:0000256" key="2">
    <source>
        <dbReference type="ARBA" id="ARBA00022448"/>
    </source>
</evidence>
<evidence type="ECO:0000256" key="5">
    <source>
        <dbReference type="ARBA" id="ARBA00022982"/>
    </source>
</evidence>
<dbReference type="GO" id="GO:0046872">
    <property type="term" value="F:metal ion binding"/>
    <property type="evidence" value="ECO:0007669"/>
    <property type="project" value="UniProtKB-KW"/>
</dbReference>
<dbReference type="EMBL" id="VLKL01000042">
    <property type="protein sequence ID" value="TWH93440.1"/>
    <property type="molecule type" value="Genomic_DNA"/>
</dbReference>
<dbReference type="Proteomes" id="UP000317176">
    <property type="component" value="Unassembled WGS sequence"/>
</dbReference>
<gene>
    <name evidence="9" type="ORF">IQ17_06986</name>
</gene>
<evidence type="ECO:0000256" key="3">
    <source>
        <dbReference type="ARBA" id="ARBA00022485"/>
    </source>
</evidence>
<evidence type="ECO:0000259" key="8">
    <source>
        <dbReference type="PROSITE" id="PS51379"/>
    </source>
</evidence>